<dbReference type="Pfam" id="PF17667">
    <property type="entry name" value="Pkinase_fungal"/>
    <property type="match status" value="1"/>
</dbReference>
<feature type="region of interest" description="Disordered" evidence="1">
    <location>
        <begin position="654"/>
        <end position="756"/>
    </location>
</feature>
<dbReference type="PROSITE" id="PS50011">
    <property type="entry name" value="PROTEIN_KINASE_DOM"/>
    <property type="match status" value="1"/>
</dbReference>
<reference evidence="3 4" key="1">
    <citation type="journal article" date="2019" name="New Phytol.">
        <title>Comparative genomics reveals unique wood-decay strategies and fruiting body development in the Schizophyllaceae.</title>
        <authorList>
            <person name="Almasi E."/>
            <person name="Sahu N."/>
            <person name="Krizsan K."/>
            <person name="Balint B."/>
            <person name="Kovacs G.M."/>
            <person name="Kiss B."/>
            <person name="Cseklye J."/>
            <person name="Drula E."/>
            <person name="Henrissat B."/>
            <person name="Nagy I."/>
            <person name="Chovatia M."/>
            <person name="Adam C."/>
            <person name="LaButti K."/>
            <person name="Lipzen A."/>
            <person name="Riley R."/>
            <person name="Grigoriev I.V."/>
            <person name="Nagy L.G."/>
        </authorList>
    </citation>
    <scope>NUCLEOTIDE SEQUENCE [LARGE SCALE GENOMIC DNA]</scope>
    <source>
        <strain evidence="3 4">NL-1724</strain>
    </source>
</reference>
<name>A0A550CHZ6_9AGAR</name>
<dbReference type="Gene3D" id="1.10.510.10">
    <property type="entry name" value="Transferase(Phosphotransferase) domain 1"/>
    <property type="match status" value="1"/>
</dbReference>
<proteinExistence type="predicted"/>
<dbReference type="PANTHER" id="PTHR38248:SF2">
    <property type="entry name" value="FUNK1 11"/>
    <property type="match status" value="1"/>
</dbReference>
<dbReference type="GO" id="GO:0005524">
    <property type="term" value="F:ATP binding"/>
    <property type="evidence" value="ECO:0007669"/>
    <property type="project" value="InterPro"/>
</dbReference>
<dbReference type="OrthoDB" id="5592585at2759"/>
<sequence>MARDNDGYWAGPMHFDEFLDDFVPPASSPTPDVQYDIKDPKVEKDMYGFLLEGMNSVMTNCVTVDTSNHPDKLAPAGKHKKPDFLTYNALVNLQGGRTQFGKAVLGGEDKLKDDPFDDRAKAGGFEPALDTKNSESLGQMLRYIEEMHASQHRVFSFFIFINANYFRVIRADKDGLIVTDKRMWRQDDPDLKYQCLNEFLHRFDNLSPEAQGFDTTVRPVARENATHGERARKELAPYVEEDKQLKVPIREMDVPCAEAPTGFRTFYVWASYGTDARGLRSRATRAYPAWDPQDERVVFIKDGWRSDVGTVVPEAQSIAGLNTKVIDHAPVLVCGGDIPGQKTVTHLYVDKKWNKGQRLEHHPRAHHRLAENIGLPLWKFKSSKHLMQILFDALICHRQATERCRTLHRDFSARNIFWDEKTGRGFLADWDLCAPMPELPCTDPDVNVMAQKPNSSGRPDRTGTWGFMSSLSLSEDDKLHDVQDDLESLFWVGFYMILLYFPFDIADVINADFILKKKNEKKDKPVGGTNKRAFLEGQRYAFIFNFPDTVSRPLQRWFSSYRMKLRAWIRYYFDVQEWKKQADEDPDFSEPTAPSLRSYDALVADWVKLLDTGDFKDNDRLNDPLHEQHPEAIIEAYRKKLEKDSKADRIATATQKKLNSDNMRASSSFSATLQGTPLEEDEDEEAASGSRADAEHDEEAGSGEDDEEEVAEDVDEVEENEEEIRAAKRQKTAAPGTYIRTSSPTQLGGRKGKGRL</sequence>
<dbReference type="AlphaFoldDB" id="A0A550CHZ6"/>
<feature type="domain" description="Protein kinase" evidence="2">
    <location>
        <begin position="266"/>
        <end position="569"/>
    </location>
</feature>
<dbReference type="InterPro" id="IPR011009">
    <property type="entry name" value="Kinase-like_dom_sf"/>
</dbReference>
<organism evidence="3 4">
    <name type="scientific">Schizophyllum amplum</name>
    <dbReference type="NCBI Taxonomy" id="97359"/>
    <lineage>
        <taxon>Eukaryota</taxon>
        <taxon>Fungi</taxon>
        <taxon>Dikarya</taxon>
        <taxon>Basidiomycota</taxon>
        <taxon>Agaricomycotina</taxon>
        <taxon>Agaricomycetes</taxon>
        <taxon>Agaricomycetidae</taxon>
        <taxon>Agaricales</taxon>
        <taxon>Schizophyllaceae</taxon>
        <taxon>Schizophyllum</taxon>
    </lineage>
</organism>
<evidence type="ECO:0000313" key="4">
    <source>
        <dbReference type="Proteomes" id="UP000320762"/>
    </source>
</evidence>
<gene>
    <name evidence="3" type="ORF">BD626DRAFT_557085</name>
</gene>
<dbReference type="PANTHER" id="PTHR38248">
    <property type="entry name" value="FUNK1 6"/>
    <property type="match status" value="1"/>
</dbReference>
<keyword evidence="4" id="KW-1185">Reference proteome</keyword>
<evidence type="ECO:0000313" key="3">
    <source>
        <dbReference type="EMBL" id="TRM64417.1"/>
    </source>
</evidence>
<dbReference type="Proteomes" id="UP000320762">
    <property type="component" value="Unassembled WGS sequence"/>
</dbReference>
<dbReference type="InterPro" id="IPR000719">
    <property type="entry name" value="Prot_kinase_dom"/>
</dbReference>
<accession>A0A550CHZ6</accession>
<dbReference type="InterPro" id="IPR040976">
    <property type="entry name" value="Pkinase_fungal"/>
</dbReference>
<comment type="caution">
    <text evidence="3">The sequence shown here is derived from an EMBL/GenBank/DDBJ whole genome shotgun (WGS) entry which is preliminary data.</text>
</comment>
<feature type="compositionally biased region" description="Acidic residues" evidence="1">
    <location>
        <begin position="695"/>
        <end position="722"/>
    </location>
</feature>
<dbReference type="SUPFAM" id="SSF56112">
    <property type="entry name" value="Protein kinase-like (PK-like)"/>
    <property type="match status" value="1"/>
</dbReference>
<protein>
    <recommendedName>
        <fullName evidence="2">Protein kinase domain-containing protein</fullName>
    </recommendedName>
</protein>
<dbReference type="EMBL" id="VDMD01000007">
    <property type="protein sequence ID" value="TRM64417.1"/>
    <property type="molecule type" value="Genomic_DNA"/>
</dbReference>
<evidence type="ECO:0000256" key="1">
    <source>
        <dbReference type="SAM" id="MobiDB-lite"/>
    </source>
</evidence>
<evidence type="ECO:0000259" key="2">
    <source>
        <dbReference type="PROSITE" id="PS50011"/>
    </source>
</evidence>
<feature type="compositionally biased region" description="Polar residues" evidence="1">
    <location>
        <begin position="654"/>
        <end position="675"/>
    </location>
</feature>
<dbReference type="GO" id="GO:0004672">
    <property type="term" value="F:protein kinase activity"/>
    <property type="evidence" value="ECO:0007669"/>
    <property type="project" value="InterPro"/>
</dbReference>